<dbReference type="Proteomes" id="UP000252015">
    <property type="component" value="Unassembled WGS sequence"/>
</dbReference>
<organism evidence="2 3">
    <name type="scientific">Mycobacterium shimoidei</name>
    <dbReference type="NCBI Taxonomy" id="29313"/>
    <lineage>
        <taxon>Bacteria</taxon>
        <taxon>Bacillati</taxon>
        <taxon>Actinomycetota</taxon>
        <taxon>Actinomycetes</taxon>
        <taxon>Mycobacteriales</taxon>
        <taxon>Mycobacteriaceae</taxon>
        <taxon>Mycobacterium</taxon>
    </lineage>
</organism>
<sequence>MSATARPYVMAVAALAATGAITGTSVMTAPVEDHVANSAVRLIADGDSMLNIPFNFFQDIVNIPSTEIQAINVLAASLFFAGNWWTPSATNIWGTDPGDLGHYIAILGMMMPFPEISGLGEPAIDPVADAAGTAGLAQQIALLAAAELPTSASCDADWCAPMVPATPITGSTGIDRNIWFYSMMSGQQHFPLFDNWLKVPMSDLTNGITFDENTVPEGLANPSMGVGPGGAVPGDDVYGFEGTHPGPNGENLMPWAGIDFKFNPAAPFENYYNSLLAPPDFNNFHFPSMTDFIYAMQSLFAGSVVAFDPYVPGSPACGGECDLPPSQTMQALVEAIGNAFPGNTYIDHWLELVNTPNPNPGMEDTTTGMTNAATPHQIQNTILLLQGLPEQRGWWFDFGNPLPSDPPTTGPMAVDTPQPVSVDPALQNLIQFMQDSGIQSFMQAWADATGYVPLDYTTGMPVAAGDSLAALDATDLMNFADPWAWLSGLLSGSIF</sequence>
<keyword evidence="1" id="KW-0732">Signal</keyword>
<protein>
    <recommendedName>
        <fullName evidence="4">PE-PPE domain-containing protein</fullName>
    </recommendedName>
</protein>
<dbReference type="EMBL" id="UEGW01000001">
    <property type="protein sequence ID" value="SRX95450.1"/>
    <property type="molecule type" value="Genomic_DNA"/>
</dbReference>
<evidence type="ECO:0000313" key="3">
    <source>
        <dbReference type="Proteomes" id="UP000252015"/>
    </source>
</evidence>
<reference evidence="2 3" key="1">
    <citation type="submission" date="2018-05" db="EMBL/GenBank/DDBJ databases">
        <authorList>
            <consortium name="IHU Genomes"/>
        </authorList>
    </citation>
    <scope>NUCLEOTIDE SEQUENCE [LARGE SCALE GENOMIC DNA]</scope>
    <source>
        <strain evidence="2 3">P7336</strain>
    </source>
</reference>
<dbReference type="STRING" id="29313.BHQ16_13070"/>
<name>A0A375Z3D0_MYCSH</name>
<evidence type="ECO:0000313" key="2">
    <source>
        <dbReference type="EMBL" id="SRX95450.1"/>
    </source>
</evidence>
<evidence type="ECO:0008006" key="4">
    <source>
        <dbReference type="Google" id="ProtNLM"/>
    </source>
</evidence>
<keyword evidence="3" id="KW-1185">Reference proteome</keyword>
<accession>A0A375Z3D0</accession>
<dbReference type="AlphaFoldDB" id="A0A375Z3D0"/>
<gene>
    <name evidence="2" type="ORF">MSP7336_03719</name>
</gene>
<feature type="signal peptide" evidence="1">
    <location>
        <begin position="1"/>
        <end position="16"/>
    </location>
</feature>
<evidence type="ECO:0000256" key="1">
    <source>
        <dbReference type="SAM" id="SignalP"/>
    </source>
</evidence>
<proteinExistence type="predicted"/>
<feature type="chain" id="PRO_5039091366" description="PE-PPE domain-containing protein" evidence="1">
    <location>
        <begin position="17"/>
        <end position="495"/>
    </location>
</feature>